<name>A0A1H7GTE8_HALLR</name>
<dbReference type="InterPro" id="IPR002782">
    <property type="entry name" value="Mut7-C_RNAse_dom"/>
</dbReference>
<dbReference type="PANTHER" id="PTHR39081:SF1">
    <property type="entry name" value="MUT7-C RNASE DOMAIN-CONTAINING PROTEIN"/>
    <property type="match status" value="1"/>
</dbReference>
<dbReference type="AlphaFoldDB" id="A0A1H7GTE8"/>
<gene>
    <name evidence="3" type="ORF">SAMN04488691_101360</name>
</gene>
<proteinExistence type="predicted"/>
<feature type="domain" description="Mut7-C RNAse" evidence="2">
    <location>
        <begin position="41"/>
        <end position="185"/>
    </location>
</feature>
<evidence type="ECO:0000256" key="1">
    <source>
        <dbReference type="SAM" id="MobiDB-lite"/>
    </source>
</evidence>
<sequence>MTEDRDTTDTDASNDIGSDSVGPDHPGTIASGVDGGSEAEPRFLLDVMLGKLATYLRMCGYDTAYALDEYDTDPGDSTLLDRAAEESRVLLTRDVSLAERAPRSVLLATKRPLDQLRELESVGVDISLDEDPARCGVCNGPVEELGDDEPIPEYAPSDGETTVWRCRDCGQVFWRGSHWRDVESRLNEL</sequence>
<evidence type="ECO:0000259" key="2">
    <source>
        <dbReference type="Pfam" id="PF01927"/>
    </source>
</evidence>
<evidence type="ECO:0000313" key="3">
    <source>
        <dbReference type="EMBL" id="SEK39880.1"/>
    </source>
</evidence>
<feature type="region of interest" description="Disordered" evidence="1">
    <location>
        <begin position="1"/>
        <end position="36"/>
    </location>
</feature>
<evidence type="ECO:0000313" key="4">
    <source>
        <dbReference type="Proteomes" id="UP000183894"/>
    </source>
</evidence>
<accession>A0A1H7GTE8</accession>
<protein>
    <recommendedName>
        <fullName evidence="2">Mut7-C RNAse domain-containing protein</fullName>
    </recommendedName>
</protein>
<dbReference type="RefSeq" id="WP_170836860.1">
    <property type="nucleotide sequence ID" value="NZ_FOAD01000001.1"/>
</dbReference>
<dbReference type="Proteomes" id="UP000183894">
    <property type="component" value="Unassembled WGS sequence"/>
</dbReference>
<dbReference type="Pfam" id="PF01927">
    <property type="entry name" value="Mut7-C"/>
    <property type="match status" value="1"/>
</dbReference>
<dbReference type="PANTHER" id="PTHR39081">
    <property type="entry name" value="MUT7-C DOMAIN-CONTAINING PROTEIN"/>
    <property type="match status" value="1"/>
</dbReference>
<organism evidence="3 4">
    <name type="scientific">Haloferax larsenii</name>
    <dbReference type="NCBI Taxonomy" id="302484"/>
    <lineage>
        <taxon>Archaea</taxon>
        <taxon>Methanobacteriati</taxon>
        <taxon>Methanobacteriota</taxon>
        <taxon>Stenosarchaea group</taxon>
        <taxon>Halobacteria</taxon>
        <taxon>Halobacteriales</taxon>
        <taxon>Haloferacaceae</taxon>
        <taxon>Haloferax</taxon>
    </lineage>
</organism>
<reference evidence="3 4" key="1">
    <citation type="submission" date="2016-10" db="EMBL/GenBank/DDBJ databases">
        <authorList>
            <person name="de Groot N.N."/>
        </authorList>
    </citation>
    <scope>NUCLEOTIDE SEQUENCE [LARGE SCALE GENOMIC DNA]</scope>
    <source>
        <strain evidence="3 4">CDM_5</strain>
    </source>
</reference>
<dbReference type="EMBL" id="FOAD01000001">
    <property type="protein sequence ID" value="SEK39880.1"/>
    <property type="molecule type" value="Genomic_DNA"/>
</dbReference>
<dbReference type="OrthoDB" id="1266at2157"/>